<evidence type="ECO:0000313" key="2">
    <source>
        <dbReference type="EMBL" id="CAF1220594.1"/>
    </source>
</evidence>
<organism evidence="2 3">
    <name type="scientific">Adineta ricciae</name>
    <name type="common">Rotifer</name>
    <dbReference type="NCBI Taxonomy" id="249248"/>
    <lineage>
        <taxon>Eukaryota</taxon>
        <taxon>Metazoa</taxon>
        <taxon>Spiralia</taxon>
        <taxon>Gnathifera</taxon>
        <taxon>Rotifera</taxon>
        <taxon>Eurotatoria</taxon>
        <taxon>Bdelloidea</taxon>
        <taxon>Adinetida</taxon>
        <taxon>Adinetidae</taxon>
        <taxon>Adineta</taxon>
    </lineage>
</organism>
<name>A0A814XU08_ADIRI</name>
<gene>
    <name evidence="2" type="ORF">XAT740_LOCUS24687</name>
</gene>
<comment type="caution">
    <text evidence="2">The sequence shown here is derived from an EMBL/GenBank/DDBJ whole genome shotgun (WGS) entry which is preliminary data.</text>
</comment>
<reference evidence="2" key="1">
    <citation type="submission" date="2021-02" db="EMBL/GenBank/DDBJ databases">
        <authorList>
            <person name="Nowell W R."/>
        </authorList>
    </citation>
    <scope>NUCLEOTIDE SEQUENCE</scope>
</reference>
<proteinExistence type="predicted"/>
<dbReference type="AlphaFoldDB" id="A0A814XU08"/>
<feature type="non-terminal residue" evidence="2">
    <location>
        <position position="211"/>
    </location>
</feature>
<protein>
    <submittedName>
        <fullName evidence="2">Uncharacterized protein</fullName>
    </submittedName>
</protein>
<dbReference type="Proteomes" id="UP000663828">
    <property type="component" value="Unassembled WGS sequence"/>
</dbReference>
<dbReference type="EMBL" id="CAJNOR010001924">
    <property type="protein sequence ID" value="CAF1220594.1"/>
    <property type="molecule type" value="Genomic_DNA"/>
</dbReference>
<keyword evidence="3" id="KW-1185">Reference proteome</keyword>
<sequence>MFTRKAESNPMFPEISGESESNDQRKIQNVVLVWLDDNIETNSEDSQNTLTKLQQIVNNVHTFTDNDQCIEFIISMRDNRVFLITSGAIARNIVPCVHDISQLNLFLIFCANKEYHEQWAKDWPKIRGVFTDIKLVCDTLKNAARECEKNAISMSFVTSDKRPDQLPASFMYTQLIKETLLRIQFEECHIREYFDYCRKLFANNKVQLDTI</sequence>
<accession>A0A814XU08</accession>
<evidence type="ECO:0000313" key="3">
    <source>
        <dbReference type="Proteomes" id="UP000663828"/>
    </source>
</evidence>
<feature type="region of interest" description="Disordered" evidence="1">
    <location>
        <begin position="1"/>
        <end position="21"/>
    </location>
</feature>
<evidence type="ECO:0000256" key="1">
    <source>
        <dbReference type="SAM" id="MobiDB-lite"/>
    </source>
</evidence>